<comment type="caution">
    <text evidence="1">The sequence shown here is derived from an EMBL/GenBank/DDBJ whole genome shotgun (WGS) entry which is preliminary data.</text>
</comment>
<evidence type="ECO:0000313" key="3">
    <source>
        <dbReference type="Proteomes" id="UP000630445"/>
    </source>
</evidence>
<evidence type="ECO:0000313" key="2">
    <source>
        <dbReference type="EMBL" id="KAF7171970.1"/>
    </source>
</evidence>
<proteinExistence type="predicted"/>
<sequence>MFLLRTAVLGMTTPQLHLLVNDVEKAAQVLQEGGYLRTALSFVQGDLDIPASESSKVCRLVSPTALDQGLARLRSWDRRDLAEILAAIRNGQESLWVPGVALLDAESWAYGPLDAENQEPIPELHDYFNSHVALWLARSYKTRLQDMYLEKVIASMITELDESWSVGFEKGVRVVYRPILFDLMRQTHEHLFYRRRVWGVSCLLTFFGEFREYHRNRVEMEMNLQDLPCPVWSHGFVRERPRLKVERVVERSGGCPNAVLWYKTELPRFTWLVKMPGGEGWIQISMNIFQVIKSKHGKRASLQEADGVYGTS</sequence>
<gene>
    <name evidence="1" type="ORF">CNMCM5793_005630</name>
    <name evidence="2" type="ORF">CNMCM6106_006276</name>
</gene>
<name>A0A8H6PG72_9EURO</name>
<dbReference type="OrthoDB" id="4440857at2759"/>
<accession>A0A8H6PG72</accession>
<organism evidence="1 3">
    <name type="scientific">Aspergillus hiratsukae</name>
    <dbReference type="NCBI Taxonomy" id="1194566"/>
    <lineage>
        <taxon>Eukaryota</taxon>
        <taxon>Fungi</taxon>
        <taxon>Dikarya</taxon>
        <taxon>Ascomycota</taxon>
        <taxon>Pezizomycotina</taxon>
        <taxon>Eurotiomycetes</taxon>
        <taxon>Eurotiomycetidae</taxon>
        <taxon>Eurotiales</taxon>
        <taxon>Aspergillaceae</taxon>
        <taxon>Aspergillus</taxon>
        <taxon>Aspergillus subgen. Fumigati</taxon>
    </lineage>
</organism>
<evidence type="ECO:0000313" key="1">
    <source>
        <dbReference type="EMBL" id="KAF7134050.1"/>
    </source>
</evidence>
<dbReference type="Proteomes" id="UP000662466">
    <property type="component" value="Unassembled WGS sequence"/>
</dbReference>
<dbReference type="EMBL" id="JACBAF010001893">
    <property type="protein sequence ID" value="KAF7171970.1"/>
    <property type="molecule type" value="Genomic_DNA"/>
</dbReference>
<reference evidence="1" key="1">
    <citation type="submission" date="2020-06" db="EMBL/GenBank/DDBJ databases">
        <title>Draft genome sequences of strains closely related to Aspergillus parafelis and Aspergillus hiratsukae.</title>
        <authorList>
            <person name="Dos Santos R.A.C."/>
            <person name="Rivero-Menendez O."/>
            <person name="Steenwyk J.L."/>
            <person name="Mead M.E."/>
            <person name="Goldman G.H."/>
            <person name="Alastruey-Izquierdo A."/>
            <person name="Rokas A."/>
        </authorList>
    </citation>
    <scope>NUCLEOTIDE SEQUENCE</scope>
    <source>
        <strain evidence="1">CNM-CM5793</strain>
        <strain evidence="2">CNM-CM6106</strain>
    </source>
</reference>
<keyword evidence="3" id="KW-1185">Reference proteome</keyword>
<protein>
    <submittedName>
        <fullName evidence="1">Uncharacterized protein</fullName>
    </submittedName>
</protein>
<dbReference type="Proteomes" id="UP000630445">
    <property type="component" value="Unassembled WGS sequence"/>
</dbReference>
<dbReference type="AlphaFoldDB" id="A0A8H6PG72"/>
<dbReference type="EMBL" id="JACBAD010001772">
    <property type="protein sequence ID" value="KAF7134050.1"/>
    <property type="molecule type" value="Genomic_DNA"/>
</dbReference>